<dbReference type="STRING" id="1231657.A0A1Y2A6L6"/>
<dbReference type="InterPro" id="IPR020904">
    <property type="entry name" value="Sc_DH/Rdtase_CS"/>
</dbReference>
<dbReference type="PRINTS" id="PR00081">
    <property type="entry name" value="GDHRDH"/>
</dbReference>
<reference evidence="4 5" key="1">
    <citation type="submission" date="2016-07" db="EMBL/GenBank/DDBJ databases">
        <title>Pervasive Adenine N6-methylation of Active Genes in Fungi.</title>
        <authorList>
            <consortium name="DOE Joint Genome Institute"/>
            <person name="Mondo S.J."/>
            <person name="Dannebaum R.O."/>
            <person name="Kuo R.C."/>
            <person name="Labutti K."/>
            <person name="Haridas S."/>
            <person name="Kuo A."/>
            <person name="Salamov A."/>
            <person name="Ahrendt S.R."/>
            <person name="Lipzen A."/>
            <person name="Sullivan W."/>
            <person name="Andreopoulos W.B."/>
            <person name="Clum A."/>
            <person name="Lindquist E."/>
            <person name="Daum C."/>
            <person name="Ramamoorthy G.K."/>
            <person name="Gryganskyi A."/>
            <person name="Culley D."/>
            <person name="Magnuson J.K."/>
            <person name="James T.Y."/>
            <person name="O'Malley M.A."/>
            <person name="Stajich J.E."/>
            <person name="Spatafora J.W."/>
            <person name="Visel A."/>
            <person name="Grigoriev I.V."/>
        </authorList>
    </citation>
    <scope>NUCLEOTIDE SEQUENCE [LARGE SCALE GENOMIC DNA]</scope>
    <source>
        <strain evidence="4 5">CBS 115471</strain>
    </source>
</reference>
<keyword evidence="3" id="KW-0560">Oxidoreductase</keyword>
<comment type="similarity">
    <text evidence="1">Belongs to the short-chain dehydrogenases/reductases (SDR) family.</text>
</comment>
<dbReference type="InterPro" id="IPR002347">
    <property type="entry name" value="SDR_fam"/>
</dbReference>
<accession>A0A1Y2A6L6</accession>
<comment type="caution">
    <text evidence="4">The sequence shown here is derived from an EMBL/GenBank/DDBJ whole genome shotgun (WGS) entry which is preliminary data.</text>
</comment>
<keyword evidence="2" id="KW-0521">NADP</keyword>
<dbReference type="OrthoDB" id="1669814at2759"/>
<dbReference type="PRINTS" id="PR00080">
    <property type="entry name" value="SDRFAMILY"/>
</dbReference>
<evidence type="ECO:0000256" key="2">
    <source>
        <dbReference type="ARBA" id="ARBA00022857"/>
    </source>
</evidence>
<keyword evidence="5" id="KW-1185">Reference proteome</keyword>
<dbReference type="AlphaFoldDB" id="A0A1Y2A6L6"/>
<dbReference type="PANTHER" id="PTHR24321">
    <property type="entry name" value="DEHYDROGENASES, SHORT CHAIN"/>
    <property type="match status" value="1"/>
</dbReference>
<dbReference type="Pfam" id="PF13561">
    <property type="entry name" value="adh_short_C2"/>
    <property type="match status" value="1"/>
</dbReference>
<dbReference type="PROSITE" id="PS00061">
    <property type="entry name" value="ADH_SHORT"/>
    <property type="match status" value="1"/>
</dbReference>
<dbReference type="PANTHER" id="PTHR24321:SF8">
    <property type="entry name" value="ESTRADIOL 17-BETA-DEHYDROGENASE 8-RELATED"/>
    <property type="match status" value="1"/>
</dbReference>
<evidence type="ECO:0000256" key="3">
    <source>
        <dbReference type="ARBA" id="ARBA00023002"/>
    </source>
</evidence>
<dbReference type="EMBL" id="MCFA01000008">
    <property type="protein sequence ID" value="ORY18138.1"/>
    <property type="molecule type" value="Genomic_DNA"/>
</dbReference>
<gene>
    <name evidence="4" type="ORF">BCR34DRAFT_554251</name>
</gene>
<dbReference type="InterPro" id="IPR036291">
    <property type="entry name" value="NAD(P)-bd_dom_sf"/>
</dbReference>
<dbReference type="SUPFAM" id="SSF51735">
    <property type="entry name" value="NAD(P)-binding Rossmann-fold domains"/>
    <property type="match status" value="1"/>
</dbReference>
<evidence type="ECO:0008006" key="6">
    <source>
        <dbReference type="Google" id="ProtNLM"/>
    </source>
</evidence>
<dbReference type="Gene3D" id="3.40.50.720">
    <property type="entry name" value="NAD(P)-binding Rossmann-like Domain"/>
    <property type="match status" value="1"/>
</dbReference>
<name>A0A1Y2A6L6_9PLEO</name>
<evidence type="ECO:0000256" key="1">
    <source>
        <dbReference type="ARBA" id="ARBA00006484"/>
    </source>
</evidence>
<protein>
    <recommendedName>
        <fullName evidence="6">3-oxoacyl-reductase</fullName>
    </recommendedName>
</protein>
<dbReference type="GO" id="GO:0016491">
    <property type="term" value="F:oxidoreductase activity"/>
    <property type="evidence" value="ECO:0007669"/>
    <property type="project" value="UniProtKB-KW"/>
</dbReference>
<dbReference type="CDD" id="cd05233">
    <property type="entry name" value="SDR_c"/>
    <property type="match status" value="1"/>
</dbReference>
<organism evidence="4 5">
    <name type="scientific">Clohesyomyces aquaticus</name>
    <dbReference type="NCBI Taxonomy" id="1231657"/>
    <lineage>
        <taxon>Eukaryota</taxon>
        <taxon>Fungi</taxon>
        <taxon>Dikarya</taxon>
        <taxon>Ascomycota</taxon>
        <taxon>Pezizomycotina</taxon>
        <taxon>Dothideomycetes</taxon>
        <taxon>Pleosporomycetidae</taxon>
        <taxon>Pleosporales</taxon>
        <taxon>Lindgomycetaceae</taxon>
        <taxon>Clohesyomyces</taxon>
    </lineage>
</organism>
<dbReference type="FunFam" id="3.40.50.720:FF:000084">
    <property type="entry name" value="Short-chain dehydrogenase reductase"/>
    <property type="match status" value="1"/>
</dbReference>
<sequence>MSINKIPITETAATKNYSMTPPLFNMAGKVIAITGGGAGIGYATASLLLSQGAHVAISDINPSSLSSASKTLTPFYQHGASLLCTQVDVRNRSQVDSWITEITSHFNAPLDGAANLAGVIPKCINIERVEDLNDAEWQFVLDVNITGVMQCMRAQIPAMREKGSIVNASSIAGLGGFPKNAAYTVAKHGVIGLTKTAAKEVGDRQIRVNCIAPGIIDTEMHRESVRIRGQEGDYKIQIPRKGHAEEVAALIVWLMCDASQYITGTVQIIDGGIMA</sequence>
<proteinExistence type="inferred from homology"/>
<evidence type="ECO:0000313" key="4">
    <source>
        <dbReference type="EMBL" id="ORY18138.1"/>
    </source>
</evidence>
<dbReference type="Proteomes" id="UP000193144">
    <property type="component" value="Unassembled WGS sequence"/>
</dbReference>
<evidence type="ECO:0000313" key="5">
    <source>
        <dbReference type="Proteomes" id="UP000193144"/>
    </source>
</evidence>